<dbReference type="AlphaFoldDB" id="A0AA40DDL5"/>
<accession>A0AA40DDL5</accession>
<dbReference type="PANTHER" id="PTHR43475:SF3">
    <property type="entry name" value="TRANSLATION INITIATION FACTOR EIF-2B SUBUNIT FAMILY PROTEIN (AFU_ORTHOLOGUE AFUA_2G14290)"/>
    <property type="match status" value="1"/>
</dbReference>
<gene>
    <name evidence="4" type="ORF">QBC41DRAFT_345750</name>
</gene>
<dbReference type="GO" id="GO:0019509">
    <property type="term" value="P:L-methionine salvage from methylthioadenosine"/>
    <property type="evidence" value="ECO:0007669"/>
    <property type="project" value="TreeGrafter"/>
</dbReference>
<evidence type="ECO:0000256" key="2">
    <source>
        <dbReference type="RuleBase" id="RU003814"/>
    </source>
</evidence>
<dbReference type="Gene3D" id="3.40.50.10470">
    <property type="entry name" value="Translation initiation factor eif-2b, domain 2"/>
    <property type="match status" value="1"/>
</dbReference>
<reference evidence="4" key="1">
    <citation type="submission" date="2023-06" db="EMBL/GenBank/DDBJ databases">
        <title>Genome-scale phylogeny and comparative genomics of the fungal order Sordariales.</title>
        <authorList>
            <consortium name="Lawrence Berkeley National Laboratory"/>
            <person name="Hensen N."/>
            <person name="Bonometti L."/>
            <person name="Westerberg I."/>
            <person name="Brannstrom I.O."/>
            <person name="Guillou S."/>
            <person name="Cros-Aarteil S."/>
            <person name="Calhoun S."/>
            <person name="Haridas S."/>
            <person name="Kuo A."/>
            <person name="Mondo S."/>
            <person name="Pangilinan J."/>
            <person name="Riley R."/>
            <person name="Labutti K."/>
            <person name="Andreopoulos B."/>
            <person name="Lipzen A."/>
            <person name="Chen C."/>
            <person name="Yanf M."/>
            <person name="Daum C."/>
            <person name="Ng V."/>
            <person name="Clum A."/>
            <person name="Steindorff A."/>
            <person name="Ohm R."/>
            <person name="Martin F."/>
            <person name="Silar P."/>
            <person name="Natvig D."/>
            <person name="Lalanne C."/>
            <person name="Gautier V."/>
            <person name="Ament-Velasquez S.L."/>
            <person name="Kruys A."/>
            <person name="Hutchinson M.I."/>
            <person name="Powell A.J."/>
            <person name="Barry K."/>
            <person name="Miller A.N."/>
            <person name="Grigoriev I.V."/>
            <person name="Debuchy R."/>
            <person name="Gladieux P."/>
            <person name="Thoren M.H."/>
            <person name="Johannesson H."/>
        </authorList>
    </citation>
    <scope>NUCLEOTIDE SEQUENCE</scope>
    <source>
        <strain evidence="4">CBS 307.81</strain>
    </source>
</reference>
<feature type="domain" description="Nudix hydrolase" evidence="3">
    <location>
        <begin position="11"/>
        <end position="155"/>
    </location>
</feature>
<dbReference type="SUPFAM" id="SSF100950">
    <property type="entry name" value="NagB/RpiA/CoA transferase-like"/>
    <property type="match status" value="1"/>
</dbReference>
<organism evidence="4 5">
    <name type="scientific">Cercophora samala</name>
    <dbReference type="NCBI Taxonomy" id="330535"/>
    <lineage>
        <taxon>Eukaryota</taxon>
        <taxon>Fungi</taxon>
        <taxon>Dikarya</taxon>
        <taxon>Ascomycota</taxon>
        <taxon>Pezizomycotina</taxon>
        <taxon>Sordariomycetes</taxon>
        <taxon>Sordariomycetidae</taxon>
        <taxon>Sordariales</taxon>
        <taxon>Lasiosphaeriaceae</taxon>
        <taxon>Cercophora</taxon>
    </lineage>
</organism>
<dbReference type="Gene3D" id="3.90.79.10">
    <property type="entry name" value="Nucleoside Triphosphate Pyrophosphohydrolase"/>
    <property type="match status" value="1"/>
</dbReference>
<keyword evidence="5" id="KW-1185">Reference proteome</keyword>
<dbReference type="InterPro" id="IPR037171">
    <property type="entry name" value="NagB/RpiA_transferase-like"/>
</dbReference>
<dbReference type="CDD" id="cd18872">
    <property type="entry name" value="NUDIX_eIF-2B"/>
    <property type="match status" value="1"/>
</dbReference>
<evidence type="ECO:0000256" key="1">
    <source>
        <dbReference type="ARBA" id="ARBA00007251"/>
    </source>
</evidence>
<dbReference type="EMBL" id="JAULSY010000034">
    <property type="protein sequence ID" value="KAK0670241.1"/>
    <property type="molecule type" value="Genomic_DNA"/>
</dbReference>
<evidence type="ECO:0000313" key="4">
    <source>
        <dbReference type="EMBL" id="KAK0670241.1"/>
    </source>
</evidence>
<dbReference type="PROSITE" id="PS51462">
    <property type="entry name" value="NUDIX"/>
    <property type="match status" value="1"/>
</dbReference>
<dbReference type="GO" id="GO:0046523">
    <property type="term" value="F:S-methyl-5-thioribose-1-phosphate isomerase activity"/>
    <property type="evidence" value="ECO:0007669"/>
    <property type="project" value="TreeGrafter"/>
</dbReference>
<proteinExistence type="inferred from homology"/>
<dbReference type="Pfam" id="PF01008">
    <property type="entry name" value="IF-2B"/>
    <property type="match status" value="1"/>
</dbReference>
<evidence type="ECO:0000259" key="3">
    <source>
        <dbReference type="PROSITE" id="PS51462"/>
    </source>
</evidence>
<dbReference type="SUPFAM" id="SSF55811">
    <property type="entry name" value="Nudix"/>
    <property type="match status" value="1"/>
</dbReference>
<dbReference type="InterPro" id="IPR000649">
    <property type="entry name" value="IF-2B-related"/>
</dbReference>
<evidence type="ECO:0000313" key="5">
    <source>
        <dbReference type="Proteomes" id="UP001174997"/>
    </source>
</evidence>
<dbReference type="InterPro" id="IPR000086">
    <property type="entry name" value="NUDIX_hydrolase_dom"/>
</dbReference>
<dbReference type="Proteomes" id="UP001174997">
    <property type="component" value="Unassembled WGS sequence"/>
</dbReference>
<name>A0AA40DDL5_9PEZI</name>
<protein>
    <submittedName>
        <fullName evidence="4">Methylthioribose-1-phosphate isomerase</fullName>
    </submittedName>
</protein>
<keyword evidence="4" id="KW-0413">Isomerase</keyword>
<comment type="similarity">
    <text evidence="1 2">Belongs to the eIF-2B alpha/beta/delta subunits family.</text>
</comment>
<comment type="caution">
    <text evidence="4">The sequence shown here is derived from an EMBL/GenBank/DDBJ whole genome shotgun (WGS) entry which is preliminary data.</text>
</comment>
<dbReference type="Pfam" id="PF00293">
    <property type="entry name" value="NUDIX"/>
    <property type="match status" value="1"/>
</dbReference>
<sequence length="524" mass="57685">MATAHGTDHWKKRSVVSSFIFRSDRVENKKPQVALFKRSDKVSTYQHHLAPISGSIESTDPSPAHAAWREISEETTLTPSNLSLLRCGKSYTFRDASVMREWTIYPFMFRLHSPQDEECIKIDWEHEGWDWYDPDHVITDPSLNGVPKLAESLRRVYFEIDLGPQAAPILSDGLARLATDHESGARELAIMAVKTLHDVTASLETLNWDLIRIAGWHLSMNGRPSMGAAIKGVLLAKLSDIKAKLDADVNTSSHDLKTTVLSALEPQSLSTTQLLSDVTSSFLSYLHSSFPDRNTLSILTLSSSSTILAVLSSIAAKYTIDIRILESRPLFEGVSLSSSLLAPFRSSGRPHRITLYPDTSPSFAASISGTEPKVAVDMVLIGSDRLSPSGAVLNKTGSLPAVLTAKHLSSATKIVVLTDTAKISQSKDSHKENNDPVQVVRAWQAGYNTERVRKGAGELLEAIQANNSMNKESVEVVIENVFFEWVPGDLINAYITEKGVWSVTDIARRAEHLVKEENAIFGDL</sequence>
<dbReference type="PANTHER" id="PTHR43475">
    <property type="entry name" value="METHYLTHIORIBOSE-1-PHOSPHATE ISOMERASE"/>
    <property type="match status" value="1"/>
</dbReference>
<dbReference type="InterPro" id="IPR015797">
    <property type="entry name" value="NUDIX_hydrolase-like_dom_sf"/>
</dbReference>
<dbReference type="InterPro" id="IPR042529">
    <property type="entry name" value="IF_2B-like_C"/>
</dbReference>